<keyword evidence="1" id="KW-1133">Transmembrane helix</keyword>
<sequence>MNWMDTWVIPIITGALSPIVLFLFGSLLMRSNFITKKIAKTYQTVKTGLELNLDEDIASADEIDQTDDVHLNDDTPTNKVATLTKVSKDYGADDANGWKVRTYYVISTKQLAEHKYINFKIKNLDDITIKLATAELIKRFDVKAVADIASKIRIYIYQAEADEDTHEFYMVRFGKKAMTTPIHLEKTSTDLYRLEVN</sequence>
<organism evidence="2 3">
    <name type="scientific">Periweissella fabaria</name>
    <dbReference type="NCBI Taxonomy" id="546157"/>
    <lineage>
        <taxon>Bacteria</taxon>
        <taxon>Bacillati</taxon>
        <taxon>Bacillota</taxon>
        <taxon>Bacilli</taxon>
        <taxon>Lactobacillales</taxon>
        <taxon>Lactobacillaceae</taxon>
        <taxon>Periweissella</taxon>
    </lineage>
</organism>
<evidence type="ECO:0000313" key="3">
    <source>
        <dbReference type="Proteomes" id="UP000789707"/>
    </source>
</evidence>
<gene>
    <name evidence="2" type="ORF">WFA24289_01170</name>
</gene>
<accession>A0ABM8Z677</accession>
<reference evidence="2 3" key="1">
    <citation type="submission" date="2021-11" db="EMBL/GenBank/DDBJ databases">
        <authorList>
            <person name="Depoorter E."/>
        </authorList>
    </citation>
    <scope>NUCLEOTIDE SEQUENCE [LARGE SCALE GENOMIC DNA]</scope>
    <source>
        <strain evidence="2 3">LMG 24289</strain>
    </source>
</reference>
<protein>
    <submittedName>
        <fullName evidence="2">Uncharacterized protein</fullName>
    </submittedName>
</protein>
<keyword evidence="3" id="KW-1185">Reference proteome</keyword>
<evidence type="ECO:0000256" key="1">
    <source>
        <dbReference type="SAM" id="Phobius"/>
    </source>
</evidence>
<keyword evidence="1" id="KW-0812">Transmembrane</keyword>
<evidence type="ECO:0000313" key="2">
    <source>
        <dbReference type="EMBL" id="CAH0416857.1"/>
    </source>
</evidence>
<feature type="transmembrane region" description="Helical" evidence="1">
    <location>
        <begin position="6"/>
        <end position="28"/>
    </location>
</feature>
<comment type="caution">
    <text evidence="2">The sequence shown here is derived from an EMBL/GenBank/DDBJ whole genome shotgun (WGS) entry which is preliminary data.</text>
</comment>
<keyword evidence="1" id="KW-0472">Membrane</keyword>
<dbReference type="EMBL" id="CAKKNS010000004">
    <property type="protein sequence ID" value="CAH0416857.1"/>
    <property type="molecule type" value="Genomic_DNA"/>
</dbReference>
<proteinExistence type="predicted"/>
<name>A0ABM8Z677_9LACO</name>
<dbReference type="RefSeq" id="WP_230096894.1">
    <property type="nucleotide sequence ID" value="NZ_CAKKNS010000004.1"/>
</dbReference>
<dbReference type="Proteomes" id="UP000789707">
    <property type="component" value="Unassembled WGS sequence"/>
</dbReference>